<dbReference type="SUPFAM" id="SSF52317">
    <property type="entry name" value="Class I glutamine amidotransferase-like"/>
    <property type="match status" value="1"/>
</dbReference>
<dbReference type="Gene3D" id="3.40.50.880">
    <property type="match status" value="1"/>
</dbReference>
<dbReference type="GO" id="GO:0006164">
    <property type="term" value="P:purine nucleotide biosynthetic process"/>
    <property type="evidence" value="ECO:0007669"/>
    <property type="project" value="TreeGrafter"/>
</dbReference>
<dbReference type="AlphaFoldDB" id="A0A930H4E6"/>
<organism evidence="1 2">
    <name type="scientific">Parvimonas micra</name>
    <dbReference type="NCBI Taxonomy" id="33033"/>
    <lineage>
        <taxon>Bacteria</taxon>
        <taxon>Bacillati</taxon>
        <taxon>Bacillota</taxon>
        <taxon>Tissierellia</taxon>
        <taxon>Tissierellales</taxon>
        <taxon>Peptoniphilaceae</taxon>
        <taxon>Parvimonas</taxon>
    </lineage>
</organism>
<dbReference type="PANTHER" id="PTHR10099">
    <property type="entry name" value="PHOSPHORIBOSYLFORMYLGLYCINAMIDINE SYNTHASE"/>
    <property type="match status" value="1"/>
</dbReference>
<evidence type="ECO:0000313" key="1">
    <source>
        <dbReference type="EMBL" id="MBF1307806.1"/>
    </source>
</evidence>
<proteinExistence type="predicted"/>
<name>A0A930H4E6_9FIRM</name>
<dbReference type="PROSITE" id="PS51273">
    <property type="entry name" value="GATASE_TYPE_1"/>
    <property type="match status" value="1"/>
</dbReference>
<sequence length="204" mass="22626">MIPGGFSSGDEPDGSAKFIVNVLKNEKVKDAIHKHLDDKKLILGICNGFQALIKSGLIPYGRIKSLTEDDLTLYKNDSYHHISTSAITRVANLNSPWTQDFEIGQLHEIMFSHGEGKLVGNNIEKFKDLCAFQYCDFEGNAISNGKFNPNGSLYAIEGMISEDGLVLGKMGHSERYGTGLYKNKTIKGIQNIFRNGVNYFKGEK</sequence>
<dbReference type="GO" id="GO:0004642">
    <property type="term" value="F:phosphoribosylformylglycinamidine synthase activity"/>
    <property type="evidence" value="ECO:0007669"/>
    <property type="project" value="TreeGrafter"/>
</dbReference>
<reference evidence="1" key="1">
    <citation type="submission" date="2020-04" db="EMBL/GenBank/DDBJ databases">
        <title>Deep metagenomics examines the oral microbiome during advanced dental caries in children, revealing novel taxa and co-occurrences with host molecules.</title>
        <authorList>
            <person name="Baker J.L."/>
            <person name="Morton J.T."/>
            <person name="Dinis M."/>
            <person name="Alvarez R."/>
            <person name="Tran N.C."/>
            <person name="Knight R."/>
            <person name="Edlund A."/>
        </authorList>
    </citation>
    <scope>NUCLEOTIDE SEQUENCE</scope>
    <source>
        <strain evidence="1">JCVI_23_bin.11</strain>
    </source>
</reference>
<accession>A0A930H4E6</accession>
<comment type="caution">
    <text evidence="1">The sequence shown here is derived from an EMBL/GenBank/DDBJ whole genome shotgun (WGS) entry which is preliminary data.</text>
</comment>
<dbReference type="Proteomes" id="UP000758611">
    <property type="component" value="Unassembled WGS sequence"/>
</dbReference>
<dbReference type="Pfam" id="PF13507">
    <property type="entry name" value="GATase_5"/>
    <property type="match status" value="1"/>
</dbReference>
<dbReference type="EMBL" id="JABZRE010000069">
    <property type="protein sequence ID" value="MBF1307806.1"/>
    <property type="molecule type" value="Genomic_DNA"/>
</dbReference>
<evidence type="ECO:0000313" key="2">
    <source>
        <dbReference type="Proteomes" id="UP000758611"/>
    </source>
</evidence>
<protein>
    <submittedName>
        <fullName evidence="1">Phosphoribosylformylglycinamidine synthase subunit PurQ</fullName>
    </submittedName>
</protein>
<dbReference type="PANTHER" id="PTHR10099:SF1">
    <property type="entry name" value="PHOSPHORIBOSYLFORMYLGLYCINAMIDINE SYNTHASE"/>
    <property type="match status" value="1"/>
</dbReference>
<gene>
    <name evidence="1" type="ORF">HXM94_08525</name>
</gene>
<dbReference type="GO" id="GO:0005737">
    <property type="term" value="C:cytoplasm"/>
    <property type="evidence" value="ECO:0007669"/>
    <property type="project" value="TreeGrafter"/>
</dbReference>
<dbReference type="InterPro" id="IPR029062">
    <property type="entry name" value="Class_I_gatase-like"/>
</dbReference>
<dbReference type="SMART" id="SM01211">
    <property type="entry name" value="GATase_5"/>
    <property type="match status" value="1"/>
</dbReference>